<dbReference type="InterPro" id="IPR031107">
    <property type="entry name" value="Small_HSP"/>
</dbReference>
<feature type="domain" description="SHSP" evidence="5">
    <location>
        <begin position="67"/>
        <end position="180"/>
    </location>
</feature>
<dbReference type="PROSITE" id="PS01031">
    <property type="entry name" value="SHSP"/>
    <property type="match status" value="1"/>
</dbReference>
<protein>
    <submittedName>
        <fullName evidence="6">Hsp20/alpha crystallin superfamily protein</fullName>
    </submittedName>
</protein>
<dbReference type="CDD" id="cd06464">
    <property type="entry name" value="ACD_sHsps-like"/>
    <property type="match status" value="1"/>
</dbReference>
<evidence type="ECO:0000256" key="3">
    <source>
        <dbReference type="RuleBase" id="RU003616"/>
    </source>
</evidence>
<organism evidence="6 7">
    <name type="scientific">Acanthamoeba castellanii (strain ATCC 30010 / Neff)</name>
    <dbReference type="NCBI Taxonomy" id="1257118"/>
    <lineage>
        <taxon>Eukaryota</taxon>
        <taxon>Amoebozoa</taxon>
        <taxon>Discosea</taxon>
        <taxon>Longamoebia</taxon>
        <taxon>Centramoebida</taxon>
        <taxon>Acanthamoebidae</taxon>
        <taxon>Acanthamoeba</taxon>
    </lineage>
</organism>
<dbReference type="Gene3D" id="2.60.40.790">
    <property type="match status" value="1"/>
</dbReference>
<keyword evidence="1" id="KW-0346">Stress response</keyword>
<evidence type="ECO:0000256" key="1">
    <source>
        <dbReference type="ARBA" id="ARBA00023016"/>
    </source>
</evidence>
<dbReference type="RefSeq" id="XP_004336746.1">
    <property type="nucleotide sequence ID" value="XM_004336698.1"/>
</dbReference>
<keyword evidence="7" id="KW-1185">Reference proteome</keyword>
<evidence type="ECO:0000313" key="6">
    <source>
        <dbReference type="EMBL" id="ELR14733.1"/>
    </source>
</evidence>
<dbReference type="GeneID" id="14915366"/>
<proteinExistence type="inferred from homology"/>
<sequence length="214" mass="23539">MSLFGYTDPWSDLRDMQRQMDRLMGWAGADITPTGFAEVPLLTGGPTTTTGRELGVTPRIGSGAGQLALGQWNPFMDVRQTDKGLVVHAELPGCNKDDIKLSIDQNRLVLEGQKRTHHKEKGENWVRKERFEGSFYRTLPLPRGVEPNQIQANYQDGVLEVFVPTPAGAPQKQAIDIKSSQASTSGQEQQISGQEQLGEKGKEQVPIGGERGQK</sequence>
<dbReference type="Pfam" id="PF00011">
    <property type="entry name" value="HSP20"/>
    <property type="match status" value="1"/>
</dbReference>
<feature type="region of interest" description="Disordered" evidence="4">
    <location>
        <begin position="171"/>
        <end position="214"/>
    </location>
</feature>
<evidence type="ECO:0000256" key="4">
    <source>
        <dbReference type="SAM" id="MobiDB-lite"/>
    </source>
</evidence>
<name>L8GQ10_ACACF</name>
<feature type="compositionally biased region" description="Low complexity" evidence="4">
    <location>
        <begin position="183"/>
        <end position="196"/>
    </location>
</feature>
<dbReference type="Proteomes" id="UP000011083">
    <property type="component" value="Unassembled WGS sequence"/>
</dbReference>
<reference evidence="6 7" key="1">
    <citation type="journal article" date="2013" name="Genome Biol.">
        <title>Genome of Acanthamoeba castellanii highlights extensive lateral gene transfer and early evolution of tyrosine kinase signaling.</title>
        <authorList>
            <person name="Clarke M."/>
            <person name="Lohan A.J."/>
            <person name="Liu B."/>
            <person name="Lagkouvardos I."/>
            <person name="Roy S."/>
            <person name="Zafar N."/>
            <person name="Bertelli C."/>
            <person name="Schilde C."/>
            <person name="Kianianmomeni A."/>
            <person name="Burglin T.R."/>
            <person name="Frech C."/>
            <person name="Turcotte B."/>
            <person name="Kopec K.O."/>
            <person name="Synnott J.M."/>
            <person name="Choo C."/>
            <person name="Paponov I."/>
            <person name="Finkler A."/>
            <person name="Soon Heng Tan C."/>
            <person name="Hutchins A.P."/>
            <person name="Weinmeier T."/>
            <person name="Rattei T."/>
            <person name="Chu J.S."/>
            <person name="Gimenez G."/>
            <person name="Irimia M."/>
            <person name="Rigden D.J."/>
            <person name="Fitzpatrick D.A."/>
            <person name="Lorenzo-Morales J."/>
            <person name="Bateman A."/>
            <person name="Chiu C.H."/>
            <person name="Tang P."/>
            <person name="Hegemann P."/>
            <person name="Fromm H."/>
            <person name="Raoult D."/>
            <person name="Greub G."/>
            <person name="Miranda-Saavedra D."/>
            <person name="Chen N."/>
            <person name="Nash P."/>
            <person name="Ginger M.L."/>
            <person name="Horn M."/>
            <person name="Schaap P."/>
            <person name="Caler L."/>
            <person name="Loftus B."/>
        </authorList>
    </citation>
    <scope>NUCLEOTIDE SEQUENCE [LARGE SCALE GENOMIC DNA]</scope>
    <source>
        <strain evidence="6 7">Neff</strain>
    </source>
</reference>
<dbReference type="OMA" id="WAGADIT"/>
<comment type="similarity">
    <text evidence="2 3">Belongs to the small heat shock protein (HSP20) family.</text>
</comment>
<dbReference type="InterPro" id="IPR002068">
    <property type="entry name" value="A-crystallin/Hsp20_dom"/>
</dbReference>
<dbReference type="SUPFAM" id="SSF49764">
    <property type="entry name" value="HSP20-like chaperones"/>
    <property type="match status" value="1"/>
</dbReference>
<dbReference type="InterPro" id="IPR008978">
    <property type="entry name" value="HSP20-like_chaperone"/>
</dbReference>
<dbReference type="PANTHER" id="PTHR11527">
    <property type="entry name" value="HEAT-SHOCK PROTEIN 20 FAMILY MEMBER"/>
    <property type="match status" value="1"/>
</dbReference>
<evidence type="ECO:0000256" key="2">
    <source>
        <dbReference type="PROSITE-ProRule" id="PRU00285"/>
    </source>
</evidence>
<dbReference type="KEGG" id="acan:ACA1_390590"/>
<dbReference type="STRING" id="1257118.L8GQ10"/>
<dbReference type="VEuPathDB" id="AmoebaDB:ACA1_390590"/>
<dbReference type="AlphaFoldDB" id="L8GQ10"/>
<dbReference type="EMBL" id="KB008044">
    <property type="protein sequence ID" value="ELR14733.1"/>
    <property type="molecule type" value="Genomic_DNA"/>
</dbReference>
<evidence type="ECO:0000313" key="7">
    <source>
        <dbReference type="Proteomes" id="UP000011083"/>
    </source>
</evidence>
<evidence type="ECO:0000259" key="5">
    <source>
        <dbReference type="PROSITE" id="PS01031"/>
    </source>
</evidence>
<gene>
    <name evidence="6" type="ORF">ACA1_390590</name>
</gene>
<accession>L8GQ10</accession>
<dbReference type="OrthoDB" id="17379at2759"/>